<gene>
    <name evidence="1" type="ordered locus">Runsl_4593</name>
</gene>
<reference evidence="2" key="1">
    <citation type="submission" date="2011-06" db="EMBL/GenBank/DDBJ databases">
        <title>The complete genome of chromosome of Runella slithyformis DSM 19594.</title>
        <authorList>
            <consortium name="US DOE Joint Genome Institute (JGI-PGF)"/>
            <person name="Lucas S."/>
            <person name="Han J."/>
            <person name="Lapidus A."/>
            <person name="Bruce D."/>
            <person name="Goodwin L."/>
            <person name="Pitluck S."/>
            <person name="Peters L."/>
            <person name="Kyrpides N."/>
            <person name="Mavromatis K."/>
            <person name="Ivanova N."/>
            <person name="Ovchinnikova G."/>
            <person name="Zhang X."/>
            <person name="Misra M."/>
            <person name="Detter J.C."/>
            <person name="Tapia R."/>
            <person name="Han C."/>
            <person name="Land M."/>
            <person name="Hauser L."/>
            <person name="Markowitz V."/>
            <person name="Cheng J.-F."/>
            <person name="Hugenholtz P."/>
            <person name="Woyke T."/>
            <person name="Wu D."/>
            <person name="Tindall B."/>
            <person name="Faehrich R."/>
            <person name="Brambilla E."/>
            <person name="Klenk H.-P."/>
            <person name="Eisen J.A."/>
        </authorList>
    </citation>
    <scope>NUCLEOTIDE SEQUENCE [LARGE SCALE GENOMIC DNA]</scope>
    <source>
        <strain evidence="2">ATCC 29530 / DSM 19594 / LMG 11500 / NCIMB 11436 / LSU 4</strain>
    </source>
</reference>
<proteinExistence type="predicted"/>
<dbReference type="Proteomes" id="UP000000493">
    <property type="component" value="Chromosome"/>
</dbReference>
<name>A0A7U4E7R0_RUNSL</name>
<accession>A0A7U4E7R0</accession>
<organism evidence="1 2">
    <name type="scientific">Runella slithyformis (strain ATCC 29530 / DSM 19594 / LMG 11500 / NCIMB 11436 / LSU 4)</name>
    <dbReference type="NCBI Taxonomy" id="761193"/>
    <lineage>
        <taxon>Bacteria</taxon>
        <taxon>Pseudomonadati</taxon>
        <taxon>Bacteroidota</taxon>
        <taxon>Cytophagia</taxon>
        <taxon>Cytophagales</taxon>
        <taxon>Spirosomataceae</taxon>
        <taxon>Runella</taxon>
    </lineage>
</organism>
<evidence type="ECO:0000313" key="2">
    <source>
        <dbReference type="Proteomes" id="UP000000493"/>
    </source>
</evidence>
<evidence type="ECO:0000313" key="1">
    <source>
        <dbReference type="EMBL" id="AEI50913.1"/>
    </source>
</evidence>
<protein>
    <submittedName>
        <fullName evidence="1">Uncharacterized protein</fullName>
    </submittedName>
</protein>
<reference evidence="1 2" key="2">
    <citation type="journal article" date="2012" name="Stand. Genomic Sci.">
        <title>Complete genome sequence of the aquatic bacterium Runella slithyformis type strain (LSU 4(T)).</title>
        <authorList>
            <person name="Copeland A."/>
            <person name="Zhang X."/>
            <person name="Misra M."/>
            <person name="Lapidus A."/>
            <person name="Nolan M."/>
            <person name="Lucas S."/>
            <person name="Deshpande S."/>
            <person name="Cheng J.F."/>
            <person name="Tapia R."/>
            <person name="Goodwin L.A."/>
            <person name="Pitluck S."/>
            <person name="Liolios K."/>
            <person name="Pagani I."/>
            <person name="Ivanova N."/>
            <person name="Mikhailova N."/>
            <person name="Pati A."/>
            <person name="Chen A."/>
            <person name="Palaniappan K."/>
            <person name="Land M."/>
            <person name="Hauser L."/>
            <person name="Pan C."/>
            <person name="Jeffries C.D."/>
            <person name="Detter J.C."/>
            <person name="Brambilla E.M."/>
            <person name="Rohde M."/>
            <person name="Djao O.D."/>
            <person name="Goker M."/>
            <person name="Sikorski J."/>
            <person name="Tindall B.J."/>
            <person name="Woyke T."/>
            <person name="Bristow J."/>
            <person name="Eisen J.A."/>
            <person name="Markowitz V."/>
            <person name="Hugenholtz P."/>
            <person name="Kyrpides N.C."/>
            <person name="Klenk H.P."/>
            <person name="Mavromatis K."/>
        </authorList>
    </citation>
    <scope>NUCLEOTIDE SEQUENCE [LARGE SCALE GENOMIC DNA]</scope>
    <source>
        <strain evidence="2">ATCC 29530 / DSM 19594 / LMG 11500 / NCIMB 11436 / LSU 4</strain>
    </source>
</reference>
<dbReference type="AlphaFoldDB" id="A0A7U4E7R0"/>
<dbReference type="KEGG" id="rsi:Runsl_4593"/>
<keyword evidence="2" id="KW-1185">Reference proteome</keyword>
<dbReference type="EMBL" id="CP002859">
    <property type="protein sequence ID" value="AEI50913.1"/>
    <property type="molecule type" value="Genomic_DNA"/>
</dbReference>
<sequence>MKSSLHKKVVPATLRFLNNMAPLRGLPVEITRLTVKSKELTLFYIMNVYL</sequence>